<dbReference type="PANTHER" id="PTHR21431">
    <property type="entry name" value="PREFOLDIN SUBUNIT 6"/>
    <property type="match status" value="1"/>
</dbReference>
<organism evidence="4 5">
    <name type="scientific">Botrytis paeoniae</name>
    <dbReference type="NCBI Taxonomy" id="278948"/>
    <lineage>
        <taxon>Eukaryota</taxon>
        <taxon>Fungi</taxon>
        <taxon>Dikarya</taxon>
        <taxon>Ascomycota</taxon>
        <taxon>Pezizomycotina</taxon>
        <taxon>Leotiomycetes</taxon>
        <taxon>Helotiales</taxon>
        <taxon>Sclerotiniaceae</taxon>
        <taxon>Botrytis</taxon>
    </lineage>
</organism>
<comment type="caution">
    <text evidence="4">The sequence shown here is derived from an EMBL/GenBank/DDBJ whole genome shotgun (WGS) entry which is preliminary data.</text>
</comment>
<reference evidence="4 5" key="1">
    <citation type="submission" date="2017-12" db="EMBL/GenBank/DDBJ databases">
        <title>Comparative genomics of Botrytis spp.</title>
        <authorList>
            <person name="Valero-Jimenez C.A."/>
            <person name="Tapia P."/>
            <person name="Veloso J."/>
            <person name="Silva-Moreno E."/>
            <person name="Staats M."/>
            <person name="Valdes J.H."/>
            <person name="Van Kan J.A.L."/>
        </authorList>
    </citation>
    <scope>NUCLEOTIDE SEQUENCE [LARGE SCALE GENOMIC DNA]</scope>
    <source>
        <strain evidence="4 5">Bp0003</strain>
    </source>
</reference>
<evidence type="ECO:0000256" key="2">
    <source>
        <dbReference type="ARBA" id="ARBA00023186"/>
    </source>
</evidence>
<dbReference type="GO" id="GO:0005737">
    <property type="term" value="C:cytoplasm"/>
    <property type="evidence" value="ECO:0007669"/>
    <property type="project" value="TreeGrafter"/>
</dbReference>
<evidence type="ECO:0000313" key="4">
    <source>
        <dbReference type="EMBL" id="TGO25220.1"/>
    </source>
</evidence>
<feature type="coiled-coil region" evidence="3">
    <location>
        <begin position="1"/>
        <end position="113"/>
    </location>
</feature>
<dbReference type="GO" id="GO:0051087">
    <property type="term" value="F:protein-folding chaperone binding"/>
    <property type="evidence" value="ECO:0007669"/>
    <property type="project" value="TreeGrafter"/>
</dbReference>
<dbReference type="SUPFAM" id="SSF46579">
    <property type="entry name" value="Prefoldin"/>
    <property type="match status" value="1"/>
</dbReference>
<keyword evidence="5" id="KW-1185">Reference proteome</keyword>
<keyword evidence="3" id="KW-0175">Coiled coil</keyword>
<dbReference type="GO" id="GO:0006457">
    <property type="term" value="P:protein folding"/>
    <property type="evidence" value="ECO:0007669"/>
    <property type="project" value="InterPro"/>
</dbReference>
<sequence>MAEQQQRLQALTEEYQKLQTDLQTSISSRQKLESQQQENKSVQKEFSALSSDSNIYKLVGPVLLKQDKTEAVMAVDGRLEFIEKEIKRVEQAIKDVQDKSDGLKMEIIKLQSETQGAQPQVAA</sequence>
<dbReference type="Pfam" id="PF01920">
    <property type="entry name" value="Prefoldin_2"/>
    <property type="match status" value="1"/>
</dbReference>
<gene>
    <name evidence="4" type="ORF">BPAE_0085g00400</name>
</gene>
<dbReference type="GO" id="GO:0051131">
    <property type="term" value="P:chaperone-mediated protein complex assembly"/>
    <property type="evidence" value="ECO:0007669"/>
    <property type="project" value="TreeGrafter"/>
</dbReference>
<proteinExistence type="inferred from homology"/>
<keyword evidence="2" id="KW-0143">Chaperone</keyword>
<dbReference type="EMBL" id="PQXI01000085">
    <property type="protein sequence ID" value="TGO25220.1"/>
    <property type="molecule type" value="Genomic_DNA"/>
</dbReference>
<dbReference type="PANTHER" id="PTHR21431:SF0">
    <property type="entry name" value="PREFOLDIN SUBUNIT 6"/>
    <property type="match status" value="1"/>
</dbReference>
<dbReference type="Proteomes" id="UP000297910">
    <property type="component" value="Unassembled WGS sequence"/>
</dbReference>
<evidence type="ECO:0000256" key="3">
    <source>
        <dbReference type="SAM" id="Coils"/>
    </source>
</evidence>
<evidence type="ECO:0008006" key="6">
    <source>
        <dbReference type="Google" id="ProtNLM"/>
    </source>
</evidence>
<dbReference type="Gene3D" id="1.10.287.370">
    <property type="match status" value="1"/>
</dbReference>
<accession>A0A4Z1FP92</accession>
<dbReference type="CDD" id="cd23161">
    <property type="entry name" value="Prefoldin_6"/>
    <property type="match status" value="1"/>
</dbReference>
<dbReference type="GO" id="GO:0016272">
    <property type="term" value="C:prefoldin complex"/>
    <property type="evidence" value="ECO:0007669"/>
    <property type="project" value="InterPro"/>
</dbReference>
<dbReference type="FunFam" id="1.10.287.370:FF:000003">
    <property type="entry name" value="Prefoldin subunit 6"/>
    <property type="match status" value="1"/>
</dbReference>
<dbReference type="InterPro" id="IPR009053">
    <property type="entry name" value="Prefoldin"/>
</dbReference>
<comment type="similarity">
    <text evidence="1">Belongs to the prefoldin subunit beta family.</text>
</comment>
<dbReference type="AlphaFoldDB" id="A0A4Z1FP92"/>
<protein>
    <recommendedName>
        <fullName evidence="6">Prefoldin subunit 6</fullName>
    </recommendedName>
</protein>
<dbReference type="InterPro" id="IPR002777">
    <property type="entry name" value="PFD_beta-like"/>
</dbReference>
<name>A0A4Z1FP92_9HELO</name>
<evidence type="ECO:0000256" key="1">
    <source>
        <dbReference type="ARBA" id="ARBA00008045"/>
    </source>
</evidence>
<dbReference type="GO" id="GO:0051082">
    <property type="term" value="F:unfolded protein binding"/>
    <property type="evidence" value="ECO:0007669"/>
    <property type="project" value="InterPro"/>
</dbReference>
<evidence type="ECO:0000313" key="5">
    <source>
        <dbReference type="Proteomes" id="UP000297910"/>
    </source>
</evidence>